<gene>
    <name evidence="2" type="ORF">HGB44_03280</name>
</gene>
<reference evidence="2 3" key="1">
    <citation type="submission" date="2020-04" db="EMBL/GenBank/DDBJ databases">
        <title>MicrobeNet Type strains.</title>
        <authorList>
            <person name="Nicholson A.C."/>
        </authorList>
    </citation>
    <scope>NUCLEOTIDE SEQUENCE [LARGE SCALE GENOMIC DNA]</scope>
    <source>
        <strain evidence="2 3">ATCC 23612</strain>
    </source>
</reference>
<keyword evidence="3" id="KW-1185">Reference proteome</keyword>
<dbReference type="SUPFAM" id="SSF56281">
    <property type="entry name" value="Metallo-hydrolase/oxidoreductase"/>
    <property type="match status" value="1"/>
</dbReference>
<evidence type="ECO:0000313" key="3">
    <source>
        <dbReference type="Proteomes" id="UP000553209"/>
    </source>
</evidence>
<dbReference type="RefSeq" id="WP_061080264.1">
    <property type="nucleotide sequence ID" value="NZ_JAAXPG010000002.1"/>
</dbReference>
<feature type="region of interest" description="Disordered" evidence="1">
    <location>
        <begin position="1"/>
        <end position="23"/>
    </location>
</feature>
<evidence type="ECO:0008006" key="4">
    <source>
        <dbReference type="Google" id="ProtNLM"/>
    </source>
</evidence>
<dbReference type="EMBL" id="JAAXPG010000002">
    <property type="protein sequence ID" value="NKY96699.1"/>
    <property type="molecule type" value="Genomic_DNA"/>
</dbReference>
<dbReference type="Proteomes" id="UP000553209">
    <property type="component" value="Unassembled WGS sequence"/>
</dbReference>
<protein>
    <recommendedName>
        <fullName evidence="4">MBL fold metallo-hydrolase</fullName>
    </recommendedName>
</protein>
<dbReference type="Gene3D" id="3.60.15.10">
    <property type="entry name" value="Ribonuclease Z/Hydroxyacylglutathione hydrolase-like"/>
    <property type="match status" value="1"/>
</dbReference>
<comment type="caution">
    <text evidence="2">The sequence shown here is derived from an EMBL/GenBank/DDBJ whole genome shotgun (WGS) entry which is preliminary data.</text>
</comment>
<sequence length="296" mass="32224">MLADATLTRTHHTHSPGAPTLSRLSPRVWTTRWTASPGASLLVDRHAKLTLVDHGLTQEAAEELLSELYTSAPGLRVARVVWLRWDHGLSERVPQRVELLYPRQMQASDAPPPAPARPQDRQCRARTHHTPLIGLPDVTLHAIAPEQGIVWDAADRILIAGDLLAPLAPELSALTPTQAAAALEWALDHQPRTVVGAHGTLIRSTDHIERALRARLSYLRVLEGVCIQARRTGAPPQIAVGQAMADGRLGAWPVAPERHLVNIHAGLAELEGRALDLREVVADVRALASARPGRTR</sequence>
<evidence type="ECO:0000313" key="2">
    <source>
        <dbReference type="EMBL" id="NKY96699.1"/>
    </source>
</evidence>
<organism evidence="2 3">
    <name type="scientific">Nocardiopsis alborubida</name>
    <dbReference type="NCBI Taxonomy" id="146802"/>
    <lineage>
        <taxon>Bacteria</taxon>
        <taxon>Bacillati</taxon>
        <taxon>Actinomycetota</taxon>
        <taxon>Actinomycetes</taxon>
        <taxon>Streptosporangiales</taxon>
        <taxon>Nocardiopsidaceae</taxon>
        <taxon>Nocardiopsis</taxon>
    </lineage>
</organism>
<dbReference type="AlphaFoldDB" id="A0A7X6RNH2"/>
<name>A0A7X6RNH2_9ACTN</name>
<dbReference type="InterPro" id="IPR036866">
    <property type="entry name" value="RibonucZ/Hydroxyglut_hydro"/>
</dbReference>
<evidence type="ECO:0000256" key="1">
    <source>
        <dbReference type="SAM" id="MobiDB-lite"/>
    </source>
</evidence>
<accession>A0A7X6RNH2</accession>
<proteinExistence type="predicted"/>